<evidence type="ECO:0000256" key="2">
    <source>
        <dbReference type="ARBA" id="ARBA00005466"/>
    </source>
</evidence>
<dbReference type="InterPro" id="IPR006094">
    <property type="entry name" value="Oxid_FAD_bind_N"/>
</dbReference>
<dbReference type="PANTHER" id="PTHR42973">
    <property type="entry name" value="BINDING OXIDOREDUCTASE, PUTATIVE (AFU_ORTHOLOGUE AFUA_1G17690)-RELATED"/>
    <property type="match status" value="1"/>
</dbReference>
<feature type="domain" description="FAD-binding PCMH-type" evidence="6">
    <location>
        <begin position="44"/>
        <end position="214"/>
    </location>
</feature>
<keyword evidence="5" id="KW-0560">Oxidoreductase</keyword>
<accession>A0A6J5DTY8</accession>
<proteinExistence type="inferred from homology"/>
<dbReference type="Gene3D" id="3.30.43.10">
    <property type="entry name" value="Uridine Diphospho-n-acetylenolpyruvylglucosamine Reductase, domain 2"/>
    <property type="match status" value="1"/>
</dbReference>
<evidence type="ECO:0000313" key="7">
    <source>
        <dbReference type="EMBL" id="CAB3756492.1"/>
    </source>
</evidence>
<comment type="cofactor">
    <cofactor evidence="1">
        <name>FAD</name>
        <dbReference type="ChEBI" id="CHEBI:57692"/>
    </cofactor>
</comment>
<dbReference type="InterPro" id="IPR016167">
    <property type="entry name" value="FAD-bd_PCMH_sub1"/>
</dbReference>
<dbReference type="PROSITE" id="PS51387">
    <property type="entry name" value="FAD_PCMH"/>
    <property type="match status" value="1"/>
</dbReference>
<dbReference type="GO" id="GO:0016491">
    <property type="term" value="F:oxidoreductase activity"/>
    <property type="evidence" value="ECO:0007669"/>
    <property type="project" value="UniProtKB-KW"/>
</dbReference>
<dbReference type="InterPro" id="IPR016169">
    <property type="entry name" value="FAD-bd_PCMH_sub2"/>
</dbReference>
<organism evidence="7 8">
    <name type="scientific">Paraburkholderia solisilvae</name>
    <dbReference type="NCBI Taxonomy" id="624376"/>
    <lineage>
        <taxon>Bacteria</taxon>
        <taxon>Pseudomonadati</taxon>
        <taxon>Pseudomonadota</taxon>
        <taxon>Betaproteobacteria</taxon>
        <taxon>Burkholderiales</taxon>
        <taxon>Burkholderiaceae</taxon>
        <taxon>Paraburkholderia</taxon>
    </lineage>
</organism>
<dbReference type="EMBL" id="CADIKF010000016">
    <property type="protein sequence ID" value="CAB3756492.1"/>
    <property type="molecule type" value="Genomic_DNA"/>
</dbReference>
<dbReference type="RefSeq" id="WP_175111189.1">
    <property type="nucleotide sequence ID" value="NZ_CADIKF010000016.1"/>
</dbReference>
<dbReference type="InterPro" id="IPR006093">
    <property type="entry name" value="Oxy_OxRdtase_FAD_BS"/>
</dbReference>
<sequence length="458" mass="49126">MDRATKDDFKRSVLLHQFSAARIQAFDRGSEEYHQACRIWNGAVKHEPALVVHCKSASDVQSVVRTAKAHQFPISVKGGGHDWCGRGIADSAIVLDLSRMRAVTADRDNNEVTFSGGALAADVVAVAESTGLNVVTGYSGAVGMAGLLLGGGYGPLTTRLGLAADNLLEAQVILDDGRLVTASESSNADLFWALRGGGGNFGVVTSMRVRAHVLPSIMSGMIMFPWSDAKSALAAYADMMLSAPPELSVAAILSVAPSGDPAVILAPTWTGEPEQMNHIVARLQSFGSPLMTKVGPTRIGAMLSGYDDVQVVTGRHNLVQTRWLSRLESDVISTLTEAFESRTSRFSSVVLHHFHGAGSQVAPESTAFGMRTEHFTALIYSTWLEDEDYDQERHSAWGVKLSNRLSQWALPGGYANLLAPNSIEQIKAAYGGNARLLRETKLKFDPSNTFSSAIPLPD</sequence>
<dbReference type="InterPro" id="IPR036318">
    <property type="entry name" value="FAD-bd_PCMH-like_sf"/>
</dbReference>
<protein>
    <recommendedName>
        <fullName evidence="6">FAD-binding PCMH-type domain-containing protein</fullName>
    </recommendedName>
</protein>
<dbReference type="InterPro" id="IPR016166">
    <property type="entry name" value="FAD-bd_PCMH"/>
</dbReference>
<evidence type="ECO:0000256" key="5">
    <source>
        <dbReference type="ARBA" id="ARBA00023002"/>
    </source>
</evidence>
<dbReference type="SUPFAM" id="SSF56176">
    <property type="entry name" value="FAD-binding/transporter-associated domain-like"/>
    <property type="match status" value="1"/>
</dbReference>
<keyword evidence="3" id="KW-0285">Flavoprotein</keyword>
<reference evidence="7 8" key="1">
    <citation type="submission" date="2020-04" db="EMBL/GenBank/DDBJ databases">
        <authorList>
            <person name="De Canck E."/>
        </authorList>
    </citation>
    <scope>NUCLEOTIDE SEQUENCE [LARGE SCALE GENOMIC DNA]</scope>
    <source>
        <strain evidence="7 8">LMG 29739</strain>
    </source>
</reference>
<dbReference type="Gene3D" id="3.30.465.10">
    <property type="match status" value="1"/>
</dbReference>
<dbReference type="Pfam" id="PF01565">
    <property type="entry name" value="FAD_binding_4"/>
    <property type="match status" value="1"/>
</dbReference>
<evidence type="ECO:0000256" key="4">
    <source>
        <dbReference type="ARBA" id="ARBA00022827"/>
    </source>
</evidence>
<evidence type="ECO:0000256" key="3">
    <source>
        <dbReference type="ARBA" id="ARBA00022630"/>
    </source>
</evidence>
<dbReference type="Gene3D" id="3.40.462.20">
    <property type="match status" value="1"/>
</dbReference>
<dbReference type="PANTHER" id="PTHR42973:SF39">
    <property type="entry name" value="FAD-BINDING PCMH-TYPE DOMAIN-CONTAINING PROTEIN"/>
    <property type="match status" value="1"/>
</dbReference>
<evidence type="ECO:0000313" key="8">
    <source>
        <dbReference type="Proteomes" id="UP000494329"/>
    </source>
</evidence>
<evidence type="ECO:0000256" key="1">
    <source>
        <dbReference type="ARBA" id="ARBA00001974"/>
    </source>
</evidence>
<dbReference type="AlphaFoldDB" id="A0A6J5DTY8"/>
<dbReference type="PROSITE" id="PS00862">
    <property type="entry name" value="OX2_COVAL_FAD"/>
    <property type="match status" value="1"/>
</dbReference>
<comment type="similarity">
    <text evidence="2">Belongs to the oxygen-dependent FAD-linked oxidoreductase family.</text>
</comment>
<keyword evidence="4" id="KW-0274">FAD</keyword>
<gene>
    <name evidence="7" type="ORF">LMG29739_02461</name>
</gene>
<evidence type="ECO:0000259" key="6">
    <source>
        <dbReference type="PROSITE" id="PS51387"/>
    </source>
</evidence>
<dbReference type="Proteomes" id="UP000494329">
    <property type="component" value="Unassembled WGS sequence"/>
</dbReference>
<name>A0A6J5DTY8_9BURK</name>
<dbReference type="InterPro" id="IPR050416">
    <property type="entry name" value="FAD-linked_Oxidoreductase"/>
</dbReference>
<keyword evidence="8" id="KW-1185">Reference proteome</keyword>
<dbReference type="GO" id="GO:0071949">
    <property type="term" value="F:FAD binding"/>
    <property type="evidence" value="ECO:0007669"/>
    <property type="project" value="InterPro"/>
</dbReference>